<name>A0A2I0U7J9_LIMLA</name>
<keyword evidence="2" id="KW-1185">Reference proteome</keyword>
<evidence type="ECO:0000313" key="2">
    <source>
        <dbReference type="Proteomes" id="UP000233556"/>
    </source>
</evidence>
<sequence>MVYHNDSGLKGDDRLFVNSCMLPLNSSPAQHKDIPLRLFPAQTGKSDHHLGLHVLCQMMQILCVQRSALECVIQAEDLYQKDFLFHPNEIRLNSAVVLMADGLIVWNYMYFQTGKKDKSLKVDSDLAVMS</sequence>
<dbReference type="EMBL" id="KZ506042">
    <property type="protein sequence ID" value="PKU42015.1"/>
    <property type="molecule type" value="Genomic_DNA"/>
</dbReference>
<reference evidence="2" key="1">
    <citation type="submission" date="2017-11" db="EMBL/GenBank/DDBJ databases">
        <authorList>
            <person name="Lima N.C."/>
            <person name="Parody-Merino A.M."/>
            <person name="Battley P.F."/>
            <person name="Fidler A.E."/>
            <person name="Prosdocimi F."/>
        </authorList>
    </citation>
    <scope>NUCLEOTIDE SEQUENCE [LARGE SCALE GENOMIC DNA]</scope>
</reference>
<dbReference type="AlphaFoldDB" id="A0A2I0U7J9"/>
<proteinExistence type="predicted"/>
<gene>
    <name evidence="1" type="ORF">llap_7673</name>
</gene>
<organism evidence="1 2">
    <name type="scientific">Limosa lapponica baueri</name>
    <dbReference type="NCBI Taxonomy" id="1758121"/>
    <lineage>
        <taxon>Eukaryota</taxon>
        <taxon>Metazoa</taxon>
        <taxon>Chordata</taxon>
        <taxon>Craniata</taxon>
        <taxon>Vertebrata</taxon>
        <taxon>Euteleostomi</taxon>
        <taxon>Archelosauria</taxon>
        <taxon>Archosauria</taxon>
        <taxon>Dinosauria</taxon>
        <taxon>Saurischia</taxon>
        <taxon>Theropoda</taxon>
        <taxon>Coelurosauria</taxon>
        <taxon>Aves</taxon>
        <taxon>Neognathae</taxon>
        <taxon>Neoaves</taxon>
        <taxon>Charadriiformes</taxon>
        <taxon>Scolopacidae</taxon>
        <taxon>Limosa</taxon>
    </lineage>
</organism>
<reference evidence="2" key="2">
    <citation type="submission" date="2017-12" db="EMBL/GenBank/DDBJ databases">
        <title>Genome sequence of the Bar-tailed Godwit (Limosa lapponica baueri).</title>
        <authorList>
            <person name="Lima N.C.B."/>
            <person name="Parody-Merino A.M."/>
            <person name="Battley P.F."/>
            <person name="Fidler A.E."/>
            <person name="Prosdocimi F."/>
        </authorList>
    </citation>
    <scope>NUCLEOTIDE SEQUENCE [LARGE SCALE GENOMIC DNA]</scope>
</reference>
<dbReference type="Proteomes" id="UP000233556">
    <property type="component" value="Unassembled WGS sequence"/>
</dbReference>
<protein>
    <submittedName>
        <fullName evidence="1">Uncharacterized protein</fullName>
    </submittedName>
</protein>
<evidence type="ECO:0000313" key="1">
    <source>
        <dbReference type="EMBL" id="PKU42015.1"/>
    </source>
</evidence>
<accession>A0A2I0U7J9</accession>